<dbReference type="OrthoDB" id="1750693at2759"/>
<name>A0A835HHH3_9MAGN</name>
<protein>
    <submittedName>
        <fullName evidence="3">Uncharacterized protein</fullName>
    </submittedName>
</protein>
<comment type="caution">
    <text evidence="3">The sequence shown here is derived from an EMBL/GenBank/DDBJ whole genome shotgun (WGS) entry which is preliminary data.</text>
</comment>
<proteinExistence type="predicted"/>
<evidence type="ECO:0000313" key="4">
    <source>
        <dbReference type="Proteomes" id="UP000631114"/>
    </source>
</evidence>
<evidence type="ECO:0000313" key="3">
    <source>
        <dbReference type="EMBL" id="KAF9599121.1"/>
    </source>
</evidence>
<sequence>MMNNSILTPVGVKFLDKEEEMEYSFAIEYNGPPLSYELPRAIPVDMKEKKISREMILGSDCVVSPTSVITFEEDSRVSPECELSELTTMSIRMSCRMSQIYELFPFFQNSTPSPPRPVQGSPPPPQSNSGTGHGKSVNVVAIVVPAIVAVILAAICAYFITRRIRKNRKKRKP</sequence>
<keyword evidence="2" id="KW-0812">Transmembrane</keyword>
<accession>A0A835HHH3</accession>
<gene>
    <name evidence="3" type="ORF">IFM89_035400</name>
</gene>
<evidence type="ECO:0000256" key="1">
    <source>
        <dbReference type="SAM" id="MobiDB-lite"/>
    </source>
</evidence>
<organism evidence="3 4">
    <name type="scientific">Coptis chinensis</name>
    <dbReference type="NCBI Taxonomy" id="261450"/>
    <lineage>
        <taxon>Eukaryota</taxon>
        <taxon>Viridiplantae</taxon>
        <taxon>Streptophyta</taxon>
        <taxon>Embryophyta</taxon>
        <taxon>Tracheophyta</taxon>
        <taxon>Spermatophyta</taxon>
        <taxon>Magnoliopsida</taxon>
        <taxon>Ranunculales</taxon>
        <taxon>Ranunculaceae</taxon>
        <taxon>Coptidoideae</taxon>
        <taxon>Coptis</taxon>
    </lineage>
</organism>
<feature type="transmembrane region" description="Helical" evidence="2">
    <location>
        <begin position="139"/>
        <end position="161"/>
    </location>
</feature>
<dbReference type="AlphaFoldDB" id="A0A835HHH3"/>
<keyword evidence="2" id="KW-1133">Transmembrane helix</keyword>
<feature type="compositionally biased region" description="Pro residues" evidence="1">
    <location>
        <begin position="112"/>
        <end position="126"/>
    </location>
</feature>
<evidence type="ECO:0000256" key="2">
    <source>
        <dbReference type="SAM" id="Phobius"/>
    </source>
</evidence>
<keyword evidence="4" id="KW-1185">Reference proteome</keyword>
<keyword evidence="2" id="KW-0472">Membrane</keyword>
<reference evidence="3 4" key="1">
    <citation type="submission" date="2020-10" db="EMBL/GenBank/DDBJ databases">
        <title>The Coptis chinensis genome and diversification of protoberbering-type alkaloids.</title>
        <authorList>
            <person name="Wang B."/>
            <person name="Shu S."/>
            <person name="Song C."/>
            <person name="Liu Y."/>
        </authorList>
    </citation>
    <scope>NUCLEOTIDE SEQUENCE [LARGE SCALE GENOMIC DNA]</scope>
    <source>
        <strain evidence="3">HL-2020</strain>
        <tissue evidence="3">Leaf</tissue>
    </source>
</reference>
<dbReference type="Proteomes" id="UP000631114">
    <property type="component" value="Unassembled WGS sequence"/>
</dbReference>
<dbReference type="EMBL" id="JADFTS010000007">
    <property type="protein sequence ID" value="KAF9599121.1"/>
    <property type="molecule type" value="Genomic_DNA"/>
</dbReference>
<feature type="region of interest" description="Disordered" evidence="1">
    <location>
        <begin position="111"/>
        <end position="132"/>
    </location>
</feature>